<dbReference type="GO" id="GO:0017069">
    <property type="term" value="F:snRNA binding"/>
    <property type="evidence" value="ECO:0007669"/>
    <property type="project" value="TreeGrafter"/>
</dbReference>
<dbReference type="CDD" id="cd02440">
    <property type="entry name" value="AdoMet_MTases"/>
    <property type="match status" value="1"/>
</dbReference>
<dbReference type="GO" id="GO:0032259">
    <property type="term" value="P:methylation"/>
    <property type="evidence" value="ECO:0007669"/>
    <property type="project" value="UniProtKB-KW"/>
</dbReference>
<dbReference type="InterPro" id="IPR024160">
    <property type="entry name" value="BIN3_SAM-bd_dom"/>
</dbReference>
<keyword evidence="2 6" id="KW-0489">Methyltransferase</keyword>
<dbReference type="Gene3D" id="3.40.50.150">
    <property type="entry name" value="Vaccinia Virus protein VP39"/>
    <property type="match status" value="1"/>
</dbReference>
<dbReference type="Pfam" id="PF06859">
    <property type="entry name" value="Bin3"/>
    <property type="match status" value="1"/>
</dbReference>
<gene>
    <name evidence="8" type="ORF">OSTLU_30253</name>
</gene>
<evidence type="ECO:0000313" key="8">
    <source>
        <dbReference type="EMBL" id="ABO94542.1"/>
    </source>
</evidence>
<evidence type="ECO:0000256" key="4">
    <source>
        <dbReference type="ARBA" id="ARBA00022691"/>
    </source>
</evidence>
<keyword evidence="3 6" id="KW-0808">Transferase</keyword>
<organism evidence="8 9">
    <name type="scientific">Ostreococcus lucimarinus (strain CCE9901)</name>
    <dbReference type="NCBI Taxonomy" id="436017"/>
    <lineage>
        <taxon>Eukaryota</taxon>
        <taxon>Viridiplantae</taxon>
        <taxon>Chlorophyta</taxon>
        <taxon>Mamiellophyceae</taxon>
        <taxon>Mamiellales</taxon>
        <taxon>Bathycoccaceae</taxon>
        <taxon>Ostreococcus</taxon>
    </lineage>
</organism>
<evidence type="ECO:0000256" key="1">
    <source>
        <dbReference type="ARBA" id="ARBA00008361"/>
    </source>
</evidence>
<dbReference type="InterPro" id="IPR029063">
    <property type="entry name" value="SAM-dependent_MTases_sf"/>
</dbReference>
<dbReference type="GO" id="GO:0040031">
    <property type="term" value="P:snRNA modification"/>
    <property type="evidence" value="ECO:0007669"/>
    <property type="project" value="TreeGrafter"/>
</dbReference>
<dbReference type="OrthoDB" id="10017101at2759"/>
<name>A4RSG9_OSTLU</name>
<dbReference type="PANTHER" id="PTHR12315">
    <property type="entry name" value="BICOID-INTERACTING PROTEIN RELATED"/>
    <property type="match status" value="1"/>
</dbReference>
<dbReference type="GO" id="GO:0008173">
    <property type="term" value="F:RNA methyltransferase activity"/>
    <property type="evidence" value="ECO:0007669"/>
    <property type="project" value="UniProtKB-UniRule"/>
</dbReference>
<dbReference type="GeneID" id="5000094"/>
<keyword evidence="9" id="KW-1185">Reference proteome</keyword>
<dbReference type="eggNOG" id="KOG2899">
    <property type="taxonomic scope" value="Eukaryota"/>
</dbReference>
<dbReference type="GO" id="GO:0008171">
    <property type="term" value="F:O-methyltransferase activity"/>
    <property type="evidence" value="ECO:0007669"/>
    <property type="project" value="UniProtKB-UniRule"/>
</dbReference>
<dbReference type="STRING" id="436017.A4RSG9"/>
<dbReference type="KEGG" id="olu:OSTLU_30253"/>
<evidence type="ECO:0000259" key="7">
    <source>
        <dbReference type="PROSITE" id="PS51515"/>
    </source>
</evidence>
<dbReference type="RefSeq" id="XP_001416249.1">
    <property type="nucleotide sequence ID" value="XM_001416212.1"/>
</dbReference>
<dbReference type="AlphaFoldDB" id="A4RSG9"/>
<dbReference type="EC" id="2.1.1.-" evidence="6"/>
<comment type="similarity">
    <text evidence="1 6">Belongs to the methyltransferase superfamily.</text>
</comment>
<accession>A4RSG9</accession>
<dbReference type="HOGENOM" id="CLU_004729_2_0_1"/>
<dbReference type="SUPFAM" id="SSF53335">
    <property type="entry name" value="S-adenosyl-L-methionine-dependent methyltransferases"/>
    <property type="match status" value="1"/>
</dbReference>
<evidence type="ECO:0000256" key="6">
    <source>
        <dbReference type="RuleBase" id="RU367087"/>
    </source>
</evidence>
<dbReference type="PANTHER" id="PTHR12315:SF0">
    <property type="entry name" value="7SK SNRNA METHYLPHOSPHATE CAPPING ENZYME"/>
    <property type="match status" value="1"/>
</dbReference>
<evidence type="ECO:0000256" key="3">
    <source>
        <dbReference type="ARBA" id="ARBA00022679"/>
    </source>
</evidence>
<dbReference type="PROSITE" id="PS51515">
    <property type="entry name" value="BIN3_SAM"/>
    <property type="match status" value="1"/>
</dbReference>
<dbReference type="Gramene" id="ABO94542">
    <property type="protein sequence ID" value="ABO94542"/>
    <property type="gene ID" value="OSTLU_30253"/>
</dbReference>
<dbReference type="EMBL" id="CP000582">
    <property type="protein sequence ID" value="ABO94542.1"/>
    <property type="molecule type" value="Genomic_DNA"/>
</dbReference>
<evidence type="ECO:0000313" key="9">
    <source>
        <dbReference type="Proteomes" id="UP000001568"/>
    </source>
</evidence>
<dbReference type="InterPro" id="IPR010675">
    <property type="entry name" value="Bin3_C"/>
</dbReference>
<evidence type="ECO:0000256" key="5">
    <source>
        <dbReference type="PROSITE-ProRule" id="PRU00848"/>
    </source>
</evidence>
<feature type="domain" description="Bin3-type SAM" evidence="7">
    <location>
        <begin position="3"/>
        <end position="226"/>
    </location>
</feature>
<sequence length="226" mass="24831">MEDHRLEALRDEWFRGKRACDVGCNDGLFSLSLVGAFAPASCVCLDIDSDLVRAAQRKLEALRRHSAAQAGAAERGEGEGALADAGQAFGGVEFRRANAVEFDFGNEKFDVILLLSVTKWIHLNFGDDGVKTVLRKCRDALVPGGSLIIEPQPWKSYKSTLRKKINGVPVLPDECKANLAAIEFRPDAFEAHLLGRDGGFASAERLRPAGTAAFDREIFRFIKHHH</sequence>
<dbReference type="InterPro" id="IPR039772">
    <property type="entry name" value="Bin3-like"/>
</dbReference>
<dbReference type="OMA" id="WRLRNFI"/>
<keyword evidence="4 5" id="KW-0949">S-adenosyl-L-methionine</keyword>
<reference evidence="8 9" key="1">
    <citation type="journal article" date="2007" name="Proc. Natl. Acad. Sci. U.S.A.">
        <title>The tiny eukaryote Ostreococcus provides genomic insights into the paradox of plankton speciation.</title>
        <authorList>
            <person name="Palenik B."/>
            <person name="Grimwood J."/>
            <person name="Aerts A."/>
            <person name="Rouze P."/>
            <person name="Salamov A."/>
            <person name="Putnam N."/>
            <person name="Dupont C."/>
            <person name="Jorgensen R."/>
            <person name="Derelle E."/>
            <person name="Rombauts S."/>
            <person name="Zhou K."/>
            <person name="Otillar R."/>
            <person name="Merchant S.S."/>
            <person name="Podell S."/>
            <person name="Gaasterland T."/>
            <person name="Napoli C."/>
            <person name="Gendler K."/>
            <person name="Manuell A."/>
            <person name="Tai V."/>
            <person name="Vallon O."/>
            <person name="Piganeau G."/>
            <person name="Jancek S."/>
            <person name="Heijde M."/>
            <person name="Jabbari K."/>
            <person name="Bowler C."/>
            <person name="Lohr M."/>
            <person name="Robbens S."/>
            <person name="Werner G."/>
            <person name="Dubchak I."/>
            <person name="Pazour G.J."/>
            <person name="Ren Q."/>
            <person name="Paulsen I."/>
            <person name="Delwiche C."/>
            <person name="Schmutz J."/>
            <person name="Rokhsar D."/>
            <person name="Van de Peer Y."/>
            <person name="Moreau H."/>
            <person name="Grigoriev I.V."/>
        </authorList>
    </citation>
    <scope>NUCLEOTIDE SEQUENCE [LARGE SCALE GENOMIC DNA]</scope>
    <source>
        <strain evidence="8 9">CCE9901</strain>
    </source>
</reference>
<evidence type="ECO:0000256" key="2">
    <source>
        <dbReference type="ARBA" id="ARBA00022603"/>
    </source>
</evidence>
<proteinExistence type="inferred from homology"/>
<dbReference type="Proteomes" id="UP000001568">
    <property type="component" value="Chromosome 2"/>
</dbReference>
<protein>
    <recommendedName>
        <fullName evidence="6">RNA methyltransferase</fullName>
        <ecNumber evidence="6">2.1.1.-</ecNumber>
    </recommendedName>
</protein>